<dbReference type="AlphaFoldDB" id="A0A4S8KEK0"/>
<evidence type="ECO:0000313" key="1">
    <source>
        <dbReference type="EMBL" id="THU73686.1"/>
    </source>
</evidence>
<comment type="caution">
    <text evidence="1">The sequence shown here is derived from an EMBL/GenBank/DDBJ whole genome shotgun (WGS) entry which is preliminary data.</text>
</comment>
<dbReference type="AntiFam" id="ANF00226">
    <property type="entry name" value="Shadow ORF (opposite pknB)"/>
</dbReference>
<dbReference type="EMBL" id="PYDT01000001">
    <property type="protein sequence ID" value="THU73686.1"/>
    <property type="molecule type" value="Genomic_DNA"/>
</dbReference>
<reference evidence="1 2" key="1">
    <citation type="journal article" date="2019" name="Nat. Plants">
        <title>Genome sequencing of Musa balbisiana reveals subgenome evolution and function divergence in polyploid bananas.</title>
        <authorList>
            <person name="Yao X."/>
        </authorList>
    </citation>
    <scope>NUCLEOTIDE SEQUENCE [LARGE SCALE GENOMIC DNA]</scope>
    <source>
        <strain evidence="2">cv. DH-PKW</strain>
        <tissue evidence="1">Leaves</tissue>
    </source>
</reference>
<dbReference type="Proteomes" id="UP000317650">
    <property type="component" value="Chromosome 4"/>
</dbReference>
<accession>A0A4S8KEK0</accession>
<name>A0A4S8KEK0_MUSBA</name>
<sequence length="247" mass="25437">MKRLRGGEAKIGGFERRILPLVQEEEILGLEIAVHHPHGVAAVDNVHDLPAQGGGCPLGVVPPGDDAIEELAALAQLHHQVHRPSVLERTPELDDVAVAGEVVHDLHLAADVLEVVPVRQLAGGDGLAGEDLTGAPVRDEVGDAELAAAELATEGVRGVNVLHGATEDPADAAAATATAAASAEVRAEPVPPRAGLLAVVGVAAAGGVVPHWLGSLWFALSLSLSRSLITERSGQRSHRENAGVDDR</sequence>
<keyword evidence="2" id="KW-1185">Reference proteome</keyword>
<evidence type="ECO:0000313" key="2">
    <source>
        <dbReference type="Proteomes" id="UP000317650"/>
    </source>
</evidence>
<proteinExistence type="predicted"/>
<gene>
    <name evidence="1" type="ORF">C4D60_Mb04t25500</name>
</gene>
<protein>
    <submittedName>
        <fullName evidence="1">Uncharacterized protein</fullName>
    </submittedName>
</protein>
<organism evidence="1 2">
    <name type="scientific">Musa balbisiana</name>
    <name type="common">Banana</name>
    <dbReference type="NCBI Taxonomy" id="52838"/>
    <lineage>
        <taxon>Eukaryota</taxon>
        <taxon>Viridiplantae</taxon>
        <taxon>Streptophyta</taxon>
        <taxon>Embryophyta</taxon>
        <taxon>Tracheophyta</taxon>
        <taxon>Spermatophyta</taxon>
        <taxon>Magnoliopsida</taxon>
        <taxon>Liliopsida</taxon>
        <taxon>Zingiberales</taxon>
        <taxon>Musaceae</taxon>
        <taxon>Musa</taxon>
    </lineage>
</organism>